<reference evidence="1" key="1">
    <citation type="journal article" date="2019" name="bioRxiv">
        <title>The Genome of the Zebra Mussel, Dreissena polymorpha: A Resource for Invasive Species Research.</title>
        <authorList>
            <person name="McCartney M.A."/>
            <person name="Auch B."/>
            <person name="Kono T."/>
            <person name="Mallez S."/>
            <person name="Zhang Y."/>
            <person name="Obille A."/>
            <person name="Becker A."/>
            <person name="Abrahante J.E."/>
            <person name="Garbe J."/>
            <person name="Badalamenti J.P."/>
            <person name="Herman A."/>
            <person name="Mangelson H."/>
            <person name="Liachko I."/>
            <person name="Sullivan S."/>
            <person name="Sone E.D."/>
            <person name="Koren S."/>
            <person name="Silverstein K.A.T."/>
            <person name="Beckman K.B."/>
            <person name="Gohl D.M."/>
        </authorList>
    </citation>
    <scope>NUCLEOTIDE SEQUENCE</scope>
    <source>
        <strain evidence="1">Duluth1</strain>
        <tissue evidence="1">Whole animal</tissue>
    </source>
</reference>
<dbReference type="AlphaFoldDB" id="A0A9D4LXC7"/>
<proteinExistence type="predicted"/>
<sequence>MTKKKSRICNQQPKRRRLFATAATACTSNSTTCTDTRGLKRKHILTPLKGNRGTPIKSPYKSPLYKARKITIKPRSSKASSKQLFELMMKAKPLKAAQNLYLRQHMNVTSLSVHQLHPKNQKFKKKLTNCSLQF</sequence>
<keyword evidence="2" id="KW-1185">Reference proteome</keyword>
<evidence type="ECO:0000313" key="1">
    <source>
        <dbReference type="EMBL" id="KAH3866842.1"/>
    </source>
</evidence>
<dbReference type="EMBL" id="JAIWYP010000002">
    <property type="protein sequence ID" value="KAH3866842.1"/>
    <property type="molecule type" value="Genomic_DNA"/>
</dbReference>
<comment type="caution">
    <text evidence="1">The sequence shown here is derived from an EMBL/GenBank/DDBJ whole genome shotgun (WGS) entry which is preliminary data.</text>
</comment>
<organism evidence="1 2">
    <name type="scientific">Dreissena polymorpha</name>
    <name type="common">Zebra mussel</name>
    <name type="synonym">Mytilus polymorpha</name>
    <dbReference type="NCBI Taxonomy" id="45954"/>
    <lineage>
        <taxon>Eukaryota</taxon>
        <taxon>Metazoa</taxon>
        <taxon>Spiralia</taxon>
        <taxon>Lophotrochozoa</taxon>
        <taxon>Mollusca</taxon>
        <taxon>Bivalvia</taxon>
        <taxon>Autobranchia</taxon>
        <taxon>Heteroconchia</taxon>
        <taxon>Euheterodonta</taxon>
        <taxon>Imparidentia</taxon>
        <taxon>Neoheterodontei</taxon>
        <taxon>Myida</taxon>
        <taxon>Dreissenoidea</taxon>
        <taxon>Dreissenidae</taxon>
        <taxon>Dreissena</taxon>
    </lineage>
</organism>
<reference evidence="1" key="2">
    <citation type="submission" date="2020-11" db="EMBL/GenBank/DDBJ databases">
        <authorList>
            <person name="McCartney M.A."/>
            <person name="Auch B."/>
            <person name="Kono T."/>
            <person name="Mallez S."/>
            <person name="Becker A."/>
            <person name="Gohl D.M."/>
            <person name="Silverstein K.A.T."/>
            <person name="Koren S."/>
            <person name="Bechman K.B."/>
            <person name="Herman A."/>
            <person name="Abrahante J.E."/>
            <person name="Garbe J."/>
        </authorList>
    </citation>
    <scope>NUCLEOTIDE SEQUENCE</scope>
    <source>
        <strain evidence="1">Duluth1</strain>
        <tissue evidence="1">Whole animal</tissue>
    </source>
</reference>
<dbReference type="Proteomes" id="UP000828390">
    <property type="component" value="Unassembled WGS sequence"/>
</dbReference>
<protein>
    <submittedName>
        <fullName evidence="1">Uncharacterized protein</fullName>
    </submittedName>
</protein>
<name>A0A9D4LXC7_DREPO</name>
<gene>
    <name evidence="1" type="ORF">DPMN_029965</name>
</gene>
<accession>A0A9D4LXC7</accession>
<evidence type="ECO:0000313" key="2">
    <source>
        <dbReference type="Proteomes" id="UP000828390"/>
    </source>
</evidence>